<dbReference type="GO" id="GO:0006281">
    <property type="term" value="P:DNA repair"/>
    <property type="evidence" value="ECO:0007669"/>
    <property type="project" value="TreeGrafter"/>
</dbReference>
<proteinExistence type="predicted"/>
<dbReference type="KEGG" id="pnp:IJ22_04500"/>
<dbReference type="PANTHER" id="PTHR43434">
    <property type="entry name" value="PHOSPHOGLYCOLATE PHOSPHATASE"/>
    <property type="match status" value="1"/>
</dbReference>
<dbReference type="Proteomes" id="UP000061660">
    <property type="component" value="Chromosome"/>
</dbReference>
<dbReference type="Pfam" id="PF00702">
    <property type="entry name" value="Hydrolase"/>
    <property type="match status" value="1"/>
</dbReference>
<dbReference type="InterPro" id="IPR050155">
    <property type="entry name" value="HAD-like_hydrolase_sf"/>
</dbReference>
<organism evidence="1 2">
    <name type="scientific">Paenibacillus naphthalenovorans</name>
    <dbReference type="NCBI Taxonomy" id="162209"/>
    <lineage>
        <taxon>Bacteria</taxon>
        <taxon>Bacillati</taxon>
        <taxon>Bacillota</taxon>
        <taxon>Bacilli</taxon>
        <taxon>Bacillales</taxon>
        <taxon>Paenibacillaceae</taxon>
        <taxon>Paenibacillus</taxon>
    </lineage>
</organism>
<name>A0A0U2VJ74_9BACL</name>
<accession>A0A0U2VJ74</accession>
<dbReference type="Gene3D" id="3.40.50.1000">
    <property type="entry name" value="HAD superfamily/HAD-like"/>
    <property type="match status" value="1"/>
</dbReference>
<reference evidence="2" key="1">
    <citation type="submission" date="2015-12" db="EMBL/GenBank/DDBJ databases">
        <title>Complete genome sequences of two moderately thermophilic Paenibacillus species.</title>
        <authorList>
            <person name="Butler R.III."/>
            <person name="Wang J."/>
            <person name="Stark B.C."/>
            <person name="Pombert J.-F."/>
        </authorList>
    </citation>
    <scope>NUCLEOTIDE SEQUENCE [LARGE SCALE GENOMIC DNA]</scope>
    <source>
        <strain evidence="2">32O-Y</strain>
    </source>
</reference>
<dbReference type="PANTHER" id="PTHR43434:SF1">
    <property type="entry name" value="PHOSPHOGLYCOLATE PHOSPHATASE"/>
    <property type="match status" value="1"/>
</dbReference>
<evidence type="ECO:0000313" key="1">
    <source>
        <dbReference type="EMBL" id="ALS20838.1"/>
    </source>
</evidence>
<dbReference type="InterPro" id="IPR023214">
    <property type="entry name" value="HAD_sf"/>
</dbReference>
<evidence type="ECO:0000313" key="2">
    <source>
        <dbReference type="Proteomes" id="UP000061660"/>
    </source>
</evidence>
<dbReference type="STRING" id="162209.IJ22_04500"/>
<sequence length="227" mass="25404">MAIAITKPEAMIFDLDGTLFQTETLLLPAYRATFDRLREEGLYEGETPPEKYVLSGLGMLLEHIWQMVMPEVDQAVHRRADELLLKLQIEGMERGDGKLYDGVAHTLQGLRSRGIRLFIASNGLEDYVKGVIRYQGLETLFEPGGLYSAGEYRTRSKADLVRMLLDRHGVSSAWMVGDRSSDVEAGHANGLFVVGCDYAGFRKEGELDQADVRIADFSELLKLVDET</sequence>
<protein>
    <submittedName>
        <fullName evidence="1">Haloacid dehalogenase</fullName>
    </submittedName>
</protein>
<dbReference type="SFLD" id="SFLDG01129">
    <property type="entry name" value="C1.5:_HAD__Beta-PGM__Phosphata"/>
    <property type="match status" value="1"/>
</dbReference>
<dbReference type="PATRIC" id="fig|162209.4.peg.475"/>
<dbReference type="GO" id="GO:0008967">
    <property type="term" value="F:phosphoglycolate phosphatase activity"/>
    <property type="evidence" value="ECO:0007669"/>
    <property type="project" value="TreeGrafter"/>
</dbReference>
<dbReference type="InterPro" id="IPR036412">
    <property type="entry name" value="HAD-like_sf"/>
</dbReference>
<reference evidence="1 2" key="2">
    <citation type="journal article" date="2016" name="Genome Announc.">
        <title>Complete Genome Sequences of Two Interactive Moderate Thermophiles, Paenibacillus napthalenovorans 32O-Y and Paenibacillus sp. 32O-W.</title>
        <authorList>
            <person name="Butler R.R.III."/>
            <person name="Wang J."/>
            <person name="Stark B.C."/>
            <person name="Pombert J.F."/>
        </authorList>
    </citation>
    <scope>NUCLEOTIDE SEQUENCE [LARGE SCALE GENOMIC DNA]</scope>
    <source>
        <strain evidence="1 2">32O-Y</strain>
    </source>
</reference>
<dbReference type="EMBL" id="CP013652">
    <property type="protein sequence ID" value="ALS20838.1"/>
    <property type="molecule type" value="Genomic_DNA"/>
</dbReference>
<dbReference type="AlphaFoldDB" id="A0A0U2VJ74"/>
<keyword evidence="2" id="KW-1185">Reference proteome</keyword>
<dbReference type="SUPFAM" id="SSF56784">
    <property type="entry name" value="HAD-like"/>
    <property type="match status" value="1"/>
</dbReference>
<dbReference type="InterPro" id="IPR023198">
    <property type="entry name" value="PGP-like_dom2"/>
</dbReference>
<dbReference type="GO" id="GO:0005829">
    <property type="term" value="C:cytosol"/>
    <property type="evidence" value="ECO:0007669"/>
    <property type="project" value="TreeGrafter"/>
</dbReference>
<dbReference type="Gene3D" id="1.10.150.240">
    <property type="entry name" value="Putative phosphatase, domain 2"/>
    <property type="match status" value="1"/>
</dbReference>
<dbReference type="SFLD" id="SFLDS00003">
    <property type="entry name" value="Haloacid_Dehalogenase"/>
    <property type="match status" value="1"/>
</dbReference>
<gene>
    <name evidence="1" type="ORF">IJ22_04500</name>
</gene>